<protein>
    <submittedName>
        <fullName evidence="6">LysR family transcriptional regulator</fullName>
    </submittedName>
</protein>
<keyword evidence="2" id="KW-0805">Transcription regulation</keyword>
<evidence type="ECO:0000313" key="6">
    <source>
        <dbReference type="EMBL" id="ATD60322.1"/>
    </source>
</evidence>
<dbReference type="PANTHER" id="PTHR30118">
    <property type="entry name" value="HTH-TYPE TRANSCRIPTIONAL REGULATOR LEUO-RELATED"/>
    <property type="match status" value="1"/>
</dbReference>
<comment type="similarity">
    <text evidence="1">Belongs to the LysR transcriptional regulatory family.</text>
</comment>
<dbReference type="Proteomes" id="UP000218437">
    <property type="component" value="Chromosome"/>
</dbReference>
<dbReference type="InterPro" id="IPR050389">
    <property type="entry name" value="LysR-type_TF"/>
</dbReference>
<evidence type="ECO:0000256" key="3">
    <source>
        <dbReference type="ARBA" id="ARBA00023125"/>
    </source>
</evidence>
<evidence type="ECO:0000256" key="1">
    <source>
        <dbReference type="ARBA" id="ARBA00009437"/>
    </source>
</evidence>
<gene>
    <name evidence="6" type="ORF">CNX70_09085</name>
</gene>
<dbReference type="GO" id="GO:0003677">
    <property type="term" value="F:DNA binding"/>
    <property type="evidence" value="ECO:0007669"/>
    <property type="project" value="UniProtKB-KW"/>
</dbReference>
<name>A0A290WTW0_9BURK</name>
<evidence type="ECO:0000256" key="2">
    <source>
        <dbReference type="ARBA" id="ARBA00023015"/>
    </source>
</evidence>
<dbReference type="InterPro" id="IPR005119">
    <property type="entry name" value="LysR_subst-bd"/>
</dbReference>
<dbReference type="SUPFAM" id="SSF46785">
    <property type="entry name" value="Winged helix' DNA-binding domain"/>
    <property type="match status" value="1"/>
</dbReference>
<keyword evidence="3" id="KW-0238">DNA-binding</keyword>
<dbReference type="CDD" id="cd08460">
    <property type="entry name" value="PBP2_DntR_like_1"/>
    <property type="match status" value="1"/>
</dbReference>
<dbReference type="Pfam" id="PF00126">
    <property type="entry name" value="HTH_1"/>
    <property type="match status" value="1"/>
</dbReference>
<dbReference type="PANTHER" id="PTHR30118:SF15">
    <property type="entry name" value="TRANSCRIPTIONAL REGULATORY PROTEIN"/>
    <property type="match status" value="1"/>
</dbReference>
<evidence type="ECO:0000256" key="4">
    <source>
        <dbReference type="ARBA" id="ARBA00023163"/>
    </source>
</evidence>
<dbReference type="InterPro" id="IPR036390">
    <property type="entry name" value="WH_DNA-bd_sf"/>
</dbReference>
<proteinExistence type="inferred from homology"/>
<dbReference type="PROSITE" id="PS50931">
    <property type="entry name" value="HTH_LYSR"/>
    <property type="match status" value="1"/>
</dbReference>
<dbReference type="KEGG" id="jsv:CNX70_09085"/>
<dbReference type="Gene3D" id="3.40.190.10">
    <property type="entry name" value="Periplasmic binding protein-like II"/>
    <property type="match status" value="2"/>
</dbReference>
<keyword evidence="4" id="KW-0804">Transcription</keyword>
<dbReference type="Pfam" id="PF03466">
    <property type="entry name" value="LysR_substrate"/>
    <property type="match status" value="1"/>
</dbReference>
<dbReference type="GO" id="GO:0003700">
    <property type="term" value="F:DNA-binding transcription factor activity"/>
    <property type="evidence" value="ECO:0007669"/>
    <property type="project" value="InterPro"/>
</dbReference>
<reference evidence="6 7" key="1">
    <citation type="submission" date="2017-09" db="EMBL/GenBank/DDBJ databases">
        <title>Complete genome sequence of Janthinobacterium svalbardensis PAMC 27463.</title>
        <authorList>
            <person name="Cho Y.-J."/>
            <person name="Cho A."/>
            <person name="Kim O.-S."/>
            <person name="Lee J.-I."/>
        </authorList>
    </citation>
    <scope>NUCLEOTIDE SEQUENCE [LARGE SCALE GENOMIC DNA]</scope>
    <source>
        <strain evidence="6 7">PAMC 27463</strain>
    </source>
</reference>
<sequence length="311" mass="34381">MKLPDLNLLVALDILLEEGSAVAAARRMHLSAPAMSRTLARIRDAIGDPVFVRSGRGLAPTPRALELREQVRGVVEQAHAIFTSGREVDLRTLERTFSLCANDVFVGAYGGKLRDLLAVHAPHTVLRFVPEGDGATENDALHAGRIDLYISARRAFAPDIKLQQLFSSGFVGIARSDHPIFDGPINLDSFTEYEHISVSRRGLARGPFDTALAERGYTRRVSLISPNFQSAIFAVADSRLLLPLMPTPLLPIVERLGLKLRQFPLPIPVDNVEVFQAWHPRLDHDHAHRWLRRMIKDLCTGSDPCGSDPSI</sequence>
<keyword evidence="7" id="KW-1185">Reference proteome</keyword>
<organism evidence="6 7">
    <name type="scientific">Janthinobacterium svalbardensis</name>
    <dbReference type="NCBI Taxonomy" id="368607"/>
    <lineage>
        <taxon>Bacteria</taxon>
        <taxon>Pseudomonadati</taxon>
        <taxon>Pseudomonadota</taxon>
        <taxon>Betaproteobacteria</taxon>
        <taxon>Burkholderiales</taxon>
        <taxon>Oxalobacteraceae</taxon>
        <taxon>Janthinobacterium</taxon>
    </lineage>
</organism>
<evidence type="ECO:0000313" key="7">
    <source>
        <dbReference type="Proteomes" id="UP000218437"/>
    </source>
</evidence>
<feature type="domain" description="HTH lysR-type" evidence="5">
    <location>
        <begin position="4"/>
        <end position="61"/>
    </location>
</feature>
<dbReference type="AlphaFoldDB" id="A0A290WTW0"/>
<dbReference type="InterPro" id="IPR036388">
    <property type="entry name" value="WH-like_DNA-bd_sf"/>
</dbReference>
<dbReference type="Gene3D" id="1.10.10.10">
    <property type="entry name" value="Winged helix-like DNA-binding domain superfamily/Winged helix DNA-binding domain"/>
    <property type="match status" value="1"/>
</dbReference>
<dbReference type="SUPFAM" id="SSF53850">
    <property type="entry name" value="Periplasmic binding protein-like II"/>
    <property type="match status" value="1"/>
</dbReference>
<dbReference type="EMBL" id="CP023422">
    <property type="protein sequence ID" value="ATD60322.1"/>
    <property type="molecule type" value="Genomic_DNA"/>
</dbReference>
<dbReference type="RefSeq" id="WP_096234436.1">
    <property type="nucleotide sequence ID" value="NZ_CP023422.1"/>
</dbReference>
<dbReference type="InterPro" id="IPR000847">
    <property type="entry name" value="LysR_HTH_N"/>
</dbReference>
<evidence type="ECO:0000259" key="5">
    <source>
        <dbReference type="PROSITE" id="PS50931"/>
    </source>
</evidence>
<accession>A0A290WTW0</accession>